<dbReference type="Pfam" id="PF03938">
    <property type="entry name" value="OmpH"/>
    <property type="match status" value="1"/>
</dbReference>
<dbReference type="RefSeq" id="WP_190615262.1">
    <property type="nucleotide sequence ID" value="NZ_AP018712.1"/>
</dbReference>
<reference evidence="4 5" key="1">
    <citation type="submission" date="2018-06" db="EMBL/GenBank/DDBJ databases">
        <title>Genome sequencing of Oceanotoga sp. sy52.</title>
        <authorList>
            <person name="Mori K."/>
        </authorList>
    </citation>
    <scope>NUCLEOTIDE SEQUENCE [LARGE SCALE GENOMIC DNA]</scope>
    <source>
        <strain evidence="5">sy52</strain>
    </source>
</reference>
<dbReference type="EMBL" id="AP018712">
    <property type="protein sequence ID" value="BBE30133.1"/>
    <property type="molecule type" value="Genomic_DNA"/>
</dbReference>
<evidence type="ECO:0000256" key="1">
    <source>
        <dbReference type="ARBA" id="ARBA00009091"/>
    </source>
</evidence>
<evidence type="ECO:0000256" key="3">
    <source>
        <dbReference type="SAM" id="Coils"/>
    </source>
</evidence>
<evidence type="ECO:0000256" key="2">
    <source>
        <dbReference type="ARBA" id="ARBA00022729"/>
    </source>
</evidence>
<keyword evidence="3" id="KW-0175">Coiled coil</keyword>
<keyword evidence="2" id="KW-0732">Signal</keyword>
<name>A0A7G1G5S6_9BACT</name>
<dbReference type="PANTHER" id="PTHR35089:SF1">
    <property type="entry name" value="CHAPERONE PROTEIN SKP"/>
    <property type="match status" value="1"/>
</dbReference>
<dbReference type="SUPFAM" id="SSF111384">
    <property type="entry name" value="OmpH-like"/>
    <property type="match status" value="1"/>
</dbReference>
<dbReference type="SMART" id="SM00935">
    <property type="entry name" value="OmpH"/>
    <property type="match status" value="1"/>
</dbReference>
<dbReference type="AlphaFoldDB" id="A0A7G1G5S6"/>
<dbReference type="InterPro" id="IPR024930">
    <property type="entry name" value="Skp_dom_sf"/>
</dbReference>
<organism evidence="4 5">
    <name type="scientific">Tepiditoga spiralis</name>
    <dbReference type="NCBI Taxonomy" id="2108365"/>
    <lineage>
        <taxon>Bacteria</taxon>
        <taxon>Thermotogati</taxon>
        <taxon>Thermotogota</taxon>
        <taxon>Thermotogae</taxon>
        <taxon>Petrotogales</taxon>
        <taxon>Petrotogaceae</taxon>
        <taxon>Tepiditoga</taxon>
    </lineage>
</organism>
<proteinExistence type="inferred from homology"/>
<dbReference type="PANTHER" id="PTHR35089">
    <property type="entry name" value="CHAPERONE PROTEIN SKP"/>
    <property type="match status" value="1"/>
</dbReference>
<comment type="similarity">
    <text evidence="1">Belongs to the Skp family.</text>
</comment>
<gene>
    <name evidence="4" type="ORF">OSSY52_02740</name>
</gene>
<protein>
    <submittedName>
        <fullName evidence="4">Outer membrane chaperone Skp</fullName>
    </submittedName>
</protein>
<dbReference type="InterPro" id="IPR005632">
    <property type="entry name" value="Chaperone_Skp"/>
</dbReference>
<dbReference type="Proteomes" id="UP000516361">
    <property type="component" value="Chromosome"/>
</dbReference>
<dbReference type="InParanoid" id="A0A7G1G5S6"/>
<dbReference type="Gene3D" id="3.30.910.20">
    <property type="entry name" value="Skp domain"/>
    <property type="match status" value="1"/>
</dbReference>
<evidence type="ECO:0000313" key="5">
    <source>
        <dbReference type="Proteomes" id="UP000516361"/>
    </source>
</evidence>
<accession>A0A7G1G5S6</accession>
<dbReference type="GO" id="GO:0051082">
    <property type="term" value="F:unfolded protein binding"/>
    <property type="evidence" value="ECO:0007669"/>
    <property type="project" value="InterPro"/>
</dbReference>
<keyword evidence="5" id="KW-1185">Reference proteome</keyword>
<evidence type="ECO:0000313" key="4">
    <source>
        <dbReference type="EMBL" id="BBE30133.1"/>
    </source>
</evidence>
<dbReference type="GO" id="GO:0050821">
    <property type="term" value="P:protein stabilization"/>
    <property type="evidence" value="ECO:0007669"/>
    <property type="project" value="TreeGrafter"/>
</dbReference>
<feature type="coiled-coil region" evidence="3">
    <location>
        <begin position="44"/>
        <end position="95"/>
    </location>
</feature>
<dbReference type="GO" id="GO:0005829">
    <property type="term" value="C:cytosol"/>
    <property type="evidence" value="ECO:0007669"/>
    <property type="project" value="TreeGrafter"/>
</dbReference>
<sequence>MKKIVLMSMVLLMGVVMSFSNELKIGFVNLEKVTKSYYKWTDLQDKYKNDMAYYQNKIEKMKEELQTMEKNGASKEDLQKKYQEVQVKVNGYNTAIQKEYTTKSNGLISELKTFIQKYAQDNNYDLILFESSVIFASEKVDITDTILKMVNEEVNTEKNTTENKK</sequence>
<dbReference type="KEGG" id="ocy:OSSY52_02740"/>